<dbReference type="OrthoDB" id="64936at2157"/>
<dbReference type="PANTHER" id="PTHR36306:SF1">
    <property type="entry name" value="ALPHA-AMYLASE-RELATED"/>
    <property type="match status" value="1"/>
</dbReference>
<evidence type="ECO:0000259" key="3">
    <source>
        <dbReference type="Pfam" id="PF03065"/>
    </source>
</evidence>
<dbReference type="RefSeq" id="WP_091935964.1">
    <property type="nucleotide sequence ID" value="NZ_FOUJ01000003.1"/>
</dbReference>
<dbReference type="Gene3D" id="3.20.110.20">
    <property type="match status" value="1"/>
</dbReference>
<protein>
    <submittedName>
        <fullName evidence="4">Alpha-amylase</fullName>
    </submittedName>
</protein>
<evidence type="ECO:0000256" key="2">
    <source>
        <dbReference type="ARBA" id="ARBA00023277"/>
    </source>
</evidence>
<dbReference type="Proteomes" id="UP000198535">
    <property type="component" value="Unassembled WGS sequence"/>
</dbReference>
<dbReference type="Pfam" id="PF03065">
    <property type="entry name" value="Glyco_hydro_57"/>
    <property type="match status" value="1"/>
</dbReference>
<keyword evidence="5" id="KW-1185">Reference proteome</keyword>
<dbReference type="GO" id="GO:0003824">
    <property type="term" value="F:catalytic activity"/>
    <property type="evidence" value="ECO:0007669"/>
    <property type="project" value="InterPro"/>
</dbReference>
<organism evidence="4 5">
    <name type="scientific">Methanolobus profundi</name>
    <dbReference type="NCBI Taxonomy" id="487685"/>
    <lineage>
        <taxon>Archaea</taxon>
        <taxon>Methanobacteriati</taxon>
        <taxon>Methanobacteriota</taxon>
        <taxon>Stenosarchaea group</taxon>
        <taxon>Methanomicrobia</taxon>
        <taxon>Methanosarcinales</taxon>
        <taxon>Methanosarcinaceae</taxon>
        <taxon>Methanolobus</taxon>
    </lineage>
</organism>
<dbReference type="InterPro" id="IPR052046">
    <property type="entry name" value="GH57_Enzymes"/>
</dbReference>
<dbReference type="GO" id="GO:0005975">
    <property type="term" value="P:carbohydrate metabolic process"/>
    <property type="evidence" value="ECO:0007669"/>
    <property type="project" value="InterPro"/>
</dbReference>
<dbReference type="InterPro" id="IPR004300">
    <property type="entry name" value="Glyco_hydro_57_N"/>
</dbReference>
<dbReference type="InterPro" id="IPR011330">
    <property type="entry name" value="Glyco_hydro/deAcase_b/a-brl"/>
</dbReference>
<dbReference type="CDD" id="cd10795">
    <property type="entry name" value="GH57N_MJA1_like"/>
    <property type="match status" value="1"/>
</dbReference>
<dbReference type="SUPFAM" id="SSF88713">
    <property type="entry name" value="Glycoside hydrolase/deacetylase"/>
    <property type="match status" value="1"/>
</dbReference>
<comment type="similarity">
    <text evidence="1">Belongs to the glycosyl hydrolase 57 family.</text>
</comment>
<accession>A0A1I4RZE7</accession>
<sequence length="398" mass="46441">MNSICPFFEVHQPYRLRWFWPDNKQGFDRYFDEKVNKEIFLKVAGKCYLPANRTLLELTDSTNGNFKASMSVTGTLLEQCLEWGEDVLDSFRDLAETGCIEFVDETCYHSLASLFGSKEEFMDEVKEHQRLVSELLGVTPRIFRNTEMLYNNSIAHFADQMGYKAIMSEGIERVLSGRSPDHVYKAKYADIAVLLRNYKLSDDIGYRFSSRWWEEYPLTANKWADWAFWNKGETLNIFMDYETFGEHQWEDTGIFDFLKALPGEVMDRGMRFLTPSQTIEAYKPAGDIDVGDFSTISWADVERDTSAWLGNDMQRRCFEEMKILGDYVKKTEDAELLRIWKHMLTSDHYYYMSTKWLGDGDVHSYFSIHNSPYDAAVNFMAALTDFKAHVFRTLTSTE</sequence>
<name>A0A1I4RZE7_9EURY</name>
<dbReference type="STRING" id="487685.SAMN04488696_1674"/>
<evidence type="ECO:0000313" key="5">
    <source>
        <dbReference type="Proteomes" id="UP000198535"/>
    </source>
</evidence>
<keyword evidence="2" id="KW-0119">Carbohydrate metabolism</keyword>
<reference evidence="5" key="1">
    <citation type="submission" date="2016-10" db="EMBL/GenBank/DDBJ databases">
        <authorList>
            <person name="Varghese N."/>
            <person name="Submissions S."/>
        </authorList>
    </citation>
    <scope>NUCLEOTIDE SEQUENCE [LARGE SCALE GENOMIC DNA]</scope>
    <source>
        <strain evidence="5">Mob M</strain>
    </source>
</reference>
<evidence type="ECO:0000256" key="1">
    <source>
        <dbReference type="ARBA" id="ARBA00006821"/>
    </source>
</evidence>
<proteinExistence type="inferred from homology"/>
<dbReference type="AlphaFoldDB" id="A0A1I4RZE7"/>
<dbReference type="EMBL" id="FOUJ01000003">
    <property type="protein sequence ID" value="SFM57597.1"/>
    <property type="molecule type" value="Genomic_DNA"/>
</dbReference>
<gene>
    <name evidence="4" type="ORF">SAMN04488696_1674</name>
</gene>
<evidence type="ECO:0000313" key="4">
    <source>
        <dbReference type="EMBL" id="SFM57597.1"/>
    </source>
</evidence>
<feature type="domain" description="Glycoside hydrolase family 57 N-terminal" evidence="3">
    <location>
        <begin position="8"/>
        <end position="289"/>
    </location>
</feature>
<dbReference type="PANTHER" id="PTHR36306">
    <property type="entry name" value="ALPHA-AMYLASE-RELATED-RELATED"/>
    <property type="match status" value="1"/>
</dbReference>